<comment type="caution">
    <text evidence="8">The sequence shown here is derived from an EMBL/GenBank/DDBJ whole genome shotgun (WGS) entry which is preliminary data.</text>
</comment>
<evidence type="ECO:0000256" key="6">
    <source>
        <dbReference type="SAM" id="SignalP"/>
    </source>
</evidence>
<feature type="domain" description="Phytocyanin" evidence="7">
    <location>
        <begin position="20"/>
        <end position="119"/>
    </location>
</feature>
<name>A0AAE1WH20_9LAMI</name>
<dbReference type="Gene3D" id="2.60.40.420">
    <property type="entry name" value="Cupredoxins - blue copper proteins"/>
    <property type="match status" value="1"/>
</dbReference>
<evidence type="ECO:0000256" key="1">
    <source>
        <dbReference type="ARBA" id="ARBA00022729"/>
    </source>
</evidence>
<organism evidence="8 9">
    <name type="scientific">Sesamum angolense</name>
    <dbReference type="NCBI Taxonomy" id="2727404"/>
    <lineage>
        <taxon>Eukaryota</taxon>
        <taxon>Viridiplantae</taxon>
        <taxon>Streptophyta</taxon>
        <taxon>Embryophyta</taxon>
        <taxon>Tracheophyta</taxon>
        <taxon>Spermatophyta</taxon>
        <taxon>Magnoliopsida</taxon>
        <taxon>eudicotyledons</taxon>
        <taxon>Gunneridae</taxon>
        <taxon>Pentapetalae</taxon>
        <taxon>asterids</taxon>
        <taxon>lamiids</taxon>
        <taxon>Lamiales</taxon>
        <taxon>Pedaliaceae</taxon>
        <taxon>Sesamum</taxon>
    </lineage>
</organism>
<dbReference type="FunFam" id="2.60.40.420:FF:000018">
    <property type="entry name" value="Lamin-like protein"/>
    <property type="match status" value="1"/>
</dbReference>
<proteinExistence type="inferred from homology"/>
<dbReference type="SUPFAM" id="SSF49503">
    <property type="entry name" value="Cupredoxins"/>
    <property type="match status" value="1"/>
</dbReference>
<dbReference type="AlphaFoldDB" id="A0AAE1WH20"/>
<keyword evidence="9" id="KW-1185">Reference proteome</keyword>
<keyword evidence="2" id="KW-1015">Disulfide bond</keyword>
<evidence type="ECO:0000256" key="3">
    <source>
        <dbReference type="ARBA" id="ARBA00023180"/>
    </source>
</evidence>
<accession>A0AAE1WH20</accession>
<feature type="signal peptide" evidence="6">
    <location>
        <begin position="1"/>
        <end position="19"/>
    </location>
</feature>
<dbReference type="InterPro" id="IPR003245">
    <property type="entry name" value="Phytocyanin_dom"/>
</dbReference>
<keyword evidence="3" id="KW-0325">Glycoprotein</keyword>
<dbReference type="PANTHER" id="PTHR33021:SF547">
    <property type="entry name" value="OS03G0758500 PROTEIN"/>
    <property type="match status" value="1"/>
</dbReference>
<evidence type="ECO:0000256" key="4">
    <source>
        <dbReference type="ARBA" id="ARBA00035011"/>
    </source>
</evidence>
<dbReference type="EMBL" id="JACGWL010000010">
    <property type="protein sequence ID" value="KAK4393148.1"/>
    <property type="molecule type" value="Genomic_DNA"/>
</dbReference>
<protein>
    <submittedName>
        <fullName evidence="8">Lamin-like protein</fullName>
    </submittedName>
</protein>
<sequence length="169" mass="19235">MRWLPVVLAAAMLTSAVAGELIKVGGRTGWAQNVNYTKWAAARHFYVGDWLYFVFDKRYYTVLEVNRLSYEQCKDSEFIKNISRGGRDVFNLTEARAYYFLSSGGYCYHGMKLRIHVQEIVPPSPVNPSLSSTKNAAATSPAKINHNHHHQMLMFFSFLFVVSIACFPL</sequence>
<evidence type="ECO:0000259" key="7">
    <source>
        <dbReference type="PROSITE" id="PS51485"/>
    </source>
</evidence>
<comment type="similarity">
    <text evidence="4">Belongs to the early nodulin-like (ENODL) family.</text>
</comment>
<dbReference type="Pfam" id="PF02298">
    <property type="entry name" value="Cu_bind_like"/>
    <property type="match status" value="1"/>
</dbReference>
<dbReference type="GO" id="GO:0009055">
    <property type="term" value="F:electron transfer activity"/>
    <property type="evidence" value="ECO:0007669"/>
    <property type="project" value="InterPro"/>
</dbReference>
<reference evidence="8" key="2">
    <citation type="journal article" date="2024" name="Plant">
        <title>Genomic evolution and insights into agronomic trait innovations of Sesamum species.</title>
        <authorList>
            <person name="Miao H."/>
            <person name="Wang L."/>
            <person name="Qu L."/>
            <person name="Liu H."/>
            <person name="Sun Y."/>
            <person name="Le M."/>
            <person name="Wang Q."/>
            <person name="Wei S."/>
            <person name="Zheng Y."/>
            <person name="Lin W."/>
            <person name="Duan Y."/>
            <person name="Cao H."/>
            <person name="Xiong S."/>
            <person name="Wang X."/>
            <person name="Wei L."/>
            <person name="Li C."/>
            <person name="Ma Q."/>
            <person name="Ju M."/>
            <person name="Zhao R."/>
            <person name="Li G."/>
            <person name="Mu C."/>
            <person name="Tian Q."/>
            <person name="Mei H."/>
            <person name="Zhang T."/>
            <person name="Gao T."/>
            <person name="Zhang H."/>
        </authorList>
    </citation>
    <scope>NUCLEOTIDE SEQUENCE</scope>
    <source>
        <strain evidence="8">K16</strain>
    </source>
</reference>
<dbReference type="GO" id="GO:0005886">
    <property type="term" value="C:plasma membrane"/>
    <property type="evidence" value="ECO:0007669"/>
    <property type="project" value="TreeGrafter"/>
</dbReference>
<evidence type="ECO:0000313" key="9">
    <source>
        <dbReference type="Proteomes" id="UP001289374"/>
    </source>
</evidence>
<comment type="function">
    <text evidence="5">May act as a carbohydrate transporter.</text>
</comment>
<gene>
    <name evidence="8" type="ORF">Sango_1785600</name>
</gene>
<evidence type="ECO:0000256" key="2">
    <source>
        <dbReference type="ARBA" id="ARBA00023157"/>
    </source>
</evidence>
<evidence type="ECO:0000256" key="5">
    <source>
        <dbReference type="ARBA" id="ARBA00037626"/>
    </source>
</evidence>
<evidence type="ECO:0000313" key="8">
    <source>
        <dbReference type="EMBL" id="KAK4393148.1"/>
    </source>
</evidence>
<dbReference type="Proteomes" id="UP001289374">
    <property type="component" value="Unassembled WGS sequence"/>
</dbReference>
<reference evidence="8" key="1">
    <citation type="submission" date="2020-06" db="EMBL/GenBank/DDBJ databases">
        <authorList>
            <person name="Li T."/>
            <person name="Hu X."/>
            <person name="Zhang T."/>
            <person name="Song X."/>
            <person name="Zhang H."/>
            <person name="Dai N."/>
            <person name="Sheng W."/>
            <person name="Hou X."/>
            <person name="Wei L."/>
        </authorList>
    </citation>
    <scope>NUCLEOTIDE SEQUENCE</scope>
    <source>
        <strain evidence="8">K16</strain>
        <tissue evidence="8">Leaf</tissue>
    </source>
</reference>
<keyword evidence="1 6" id="KW-0732">Signal</keyword>
<dbReference type="InterPro" id="IPR039391">
    <property type="entry name" value="Phytocyanin-like"/>
</dbReference>
<feature type="chain" id="PRO_5041957921" evidence="6">
    <location>
        <begin position="20"/>
        <end position="169"/>
    </location>
</feature>
<dbReference type="InterPro" id="IPR008972">
    <property type="entry name" value="Cupredoxin"/>
</dbReference>
<dbReference type="PANTHER" id="PTHR33021">
    <property type="entry name" value="BLUE COPPER PROTEIN"/>
    <property type="match status" value="1"/>
</dbReference>
<dbReference type="PROSITE" id="PS51485">
    <property type="entry name" value="PHYTOCYANIN"/>
    <property type="match status" value="1"/>
</dbReference>